<name>A0ACC0PDB8_RHOML</name>
<reference evidence="1" key="1">
    <citation type="submission" date="2022-02" db="EMBL/GenBank/DDBJ databases">
        <title>Plant Genome Project.</title>
        <authorList>
            <person name="Zhang R.-G."/>
        </authorList>
    </citation>
    <scope>NUCLEOTIDE SEQUENCE</scope>
    <source>
        <strain evidence="1">AT1</strain>
    </source>
</reference>
<dbReference type="Proteomes" id="UP001062846">
    <property type="component" value="Chromosome 3"/>
</dbReference>
<proteinExistence type="predicted"/>
<sequence length="159" mass="18250">MPIPIDCSWKIRKLLKLRDLGQLFVKHTIGNGKSTFLWLDNWHPKGPLYKLFDDRTVSRLGSSLYDKVNSVIENGAWHWPRPRNRVIQQIQSSTPVSLLPLGDSKDVVTWTCSPSGSYSTKHTWEAIRNKNPKCTTFGLREILGYLAEERGALKWFLLA</sequence>
<accession>A0ACC0PDB8</accession>
<gene>
    <name evidence="1" type="ORF">RHMOL_Rhmol03G0089200</name>
</gene>
<comment type="caution">
    <text evidence="1">The sequence shown here is derived from an EMBL/GenBank/DDBJ whole genome shotgun (WGS) entry which is preliminary data.</text>
</comment>
<organism evidence="1 2">
    <name type="scientific">Rhododendron molle</name>
    <name type="common">Chinese azalea</name>
    <name type="synonym">Azalea mollis</name>
    <dbReference type="NCBI Taxonomy" id="49168"/>
    <lineage>
        <taxon>Eukaryota</taxon>
        <taxon>Viridiplantae</taxon>
        <taxon>Streptophyta</taxon>
        <taxon>Embryophyta</taxon>
        <taxon>Tracheophyta</taxon>
        <taxon>Spermatophyta</taxon>
        <taxon>Magnoliopsida</taxon>
        <taxon>eudicotyledons</taxon>
        <taxon>Gunneridae</taxon>
        <taxon>Pentapetalae</taxon>
        <taxon>asterids</taxon>
        <taxon>Ericales</taxon>
        <taxon>Ericaceae</taxon>
        <taxon>Ericoideae</taxon>
        <taxon>Rhodoreae</taxon>
        <taxon>Rhododendron</taxon>
    </lineage>
</organism>
<keyword evidence="2" id="KW-1185">Reference proteome</keyword>
<evidence type="ECO:0000313" key="1">
    <source>
        <dbReference type="EMBL" id="KAI8563134.1"/>
    </source>
</evidence>
<dbReference type="EMBL" id="CM046390">
    <property type="protein sequence ID" value="KAI8563134.1"/>
    <property type="molecule type" value="Genomic_DNA"/>
</dbReference>
<evidence type="ECO:0000313" key="2">
    <source>
        <dbReference type="Proteomes" id="UP001062846"/>
    </source>
</evidence>
<protein>
    <submittedName>
        <fullName evidence="1">Uncharacterized protein</fullName>
    </submittedName>
</protein>